<evidence type="ECO:0000313" key="1">
    <source>
        <dbReference type="EMBL" id="GLS23142.1"/>
    </source>
</evidence>
<organism evidence="1 2">
    <name type="scientific">Labrys miyagiensis</name>
    <dbReference type="NCBI Taxonomy" id="346912"/>
    <lineage>
        <taxon>Bacteria</taxon>
        <taxon>Pseudomonadati</taxon>
        <taxon>Pseudomonadota</taxon>
        <taxon>Alphaproteobacteria</taxon>
        <taxon>Hyphomicrobiales</taxon>
        <taxon>Xanthobacteraceae</taxon>
        <taxon>Labrys</taxon>
    </lineage>
</organism>
<dbReference type="EMBL" id="BSPC01000069">
    <property type="protein sequence ID" value="GLS23142.1"/>
    <property type="molecule type" value="Genomic_DNA"/>
</dbReference>
<keyword evidence="2" id="KW-1185">Reference proteome</keyword>
<proteinExistence type="predicted"/>
<sequence length="187" mass="20510">MPSIPLTIYITPFAEKGVTEAAKWSCDSAKDALDVVNGIWVKANVAFVIKDCIVDTPLDIAKDSRNDDKRLLGVLTYRHSEDQSIHIYLVNSIENLNAGGGSYQSSDPEPASFVQWYYNTAANGRAWAHELGHLMTLDHVKIDYTKEREAAALRGNLMVEGLSTGRDLSARQIAQAKGSALVKRFAG</sequence>
<gene>
    <name evidence="1" type="ORF">GCM10007874_61620</name>
</gene>
<accession>A0ABQ6CXZ1</accession>
<name>A0ABQ6CXZ1_9HYPH</name>
<protein>
    <submittedName>
        <fullName evidence="1">Uncharacterized protein</fullName>
    </submittedName>
</protein>
<dbReference type="SUPFAM" id="SSF55486">
    <property type="entry name" value="Metalloproteases ('zincins'), catalytic domain"/>
    <property type="match status" value="1"/>
</dbReference>
<reference evidence="2" key="1">
    <citation type="journal article" date="2019" name="Int. J. Syst. Evol. Microbiol.">
        <title>The Global Catalogue of Microorganisms (GCM) 10K type strain sequencing project: providing services to taxonomists for standard genome sequencing and annotation.</title>
        <authorList>
            <consortium name="The Broad Institute Genomics Platform"/>
            <consortium name="The Broad Institute Genome Sequencing Center for Infectious Disease"/>
            <person name="Wu L."/>
            <person name="Ma J."/>
        </authorList>
    </citation>
    <scope>NUCLEOTIDE SEQUENCE [LARGE SCALE GENOMIC DNA]</scope>
    <source>
        <strain evidence="2">NBRC 101365</strain>
    </source>
</reference>
<dbReference type="RefSeq" id="WP_284316067.1">
    <property type="nucleotide sequence ID" value="NZ_BSPC01000069.1"/>
</dbReference>
<evidence type="ECO:0000313" key="2">
    <source>
        <dbReference type="Proteomes" id="UP001156882"/>
    </source>
</evidence>
<dbReference type="Proteomes" id="UP001156882">
    <property type="component" value="Unassembled WGS sequence"/>
</dbReference>
<comment type="caution">
    <text evidence="1">The sequence shown here is derived from an EMBL/GenBank/DDBJ whole genome shotgun (WGS) entry which is preliminary data.</text>
</comment>